<protein>
    <submittedName>
        <fullName evidence="1">Uncharacterized protein</fullName>
    </submittedName>
</protein>
<sequence length="60" mass="6908">MESYYDKIYTSYALGGSLVPRWTKAPGVQRKCRLEMSSADENCRVFPRVRVLLTAELHVD</sequence>
<proteinExistence type="predicted"/>
<comment type="caution">
    <text evidence="1">The sequence shown here is derived from an EMBL/GenBank/DDBJ whole genome shotgun (WGS) entry which is preliminary data.</text>
</comment>
<reference evidence="1 2" key="1">
    <citation type="submission" date="2022-03" db="EMBL/GenBank/DDBJ databases">
        <authorList>
            <person name="Macdonald S."/>
            <person name="Ahmed S."/>
            <person name="Newling K."/>
        </authorList>
    </citation>
    <scope>NUCLEOTIDE SEQUENCE [LARGE SCALE GENOMIC DNA]</scope>
</reference>
<evidence type="ECO:0000313" key="1">
    <source>
        <dbReference type="EMBL" id="CAH8350387.1"/>
    </source>
</evidence>
<organism evidence="1 2">
    <name type="scientific">Eruca vesicaria subsp. sativa</name>
    <name type="common">Garden rocket</name>
    <name type="synonym">Eruca sativa</name>
    <dbReference type="NCBI Taxonomy" id="29727"/>
    <lineage>
        <taxon>Eukaryota</taxon>
        <taxon>Viridiplantae</taxon>
        <taxon>Streptophyta</taxon>
        <taxon>Embryophyta</taxon>
        <taxon>Tracheophyta</taxon>
        <taxon>Spermatophyta</taxon>
        <taxon>Magnoliopsida</taxon>
        <taxon>eudicotyledons</taxon>
        <taxon>Gunneridae</taxon>
        <taxon>Pentapetalae</taxon>
        <taxon>rosids</taxon>
        <taxon>malvids</taxon>
        <taxon>Brassicales</taxon>
        <taxon>Brassicaceae</taxon>
        <taxon>Brassiceae</taxon>
        <taxon>Eruca</taxon>
    </lineage>
</organism>
<gene>
    <name evidence="1" type="ORF">ERUC_LOCUS17993</name>
</gene>
<dbReference type="Proteomes" id="UP001642260">
    <property type="component" value="Unassembled WGS sequence"/>
</dbReference>
<dbReference type="AlphaFoldDB" id="A0ABC8K0P3"/>
<dbReference type="EMBL" id="CAKOAT010166267">
    <property type="protein sequence ID" value="CAH8350387.1"/>
    <property type="molecule type" value="Genomic_DNA"/>
</dbReference>
<name>A0ABC8K0P3_ERUVS</name>
<accession>A0ABC8K0P3</accession>
<keyword evidence="2" id="KW-1185">Reference proteome</keyword>
<evidence type="ECO:0000313" key="2">
    <source>
        <dbReference type="Proteomes" id="UP001642260"/>
    </source>
</evidence>